<feature type="binding site" evidence="16">
    <location>
        <position position="90"/>
    </location>
    <ligand>
        <name>Ca(2+)</name>
        <dbReference type="ChEBI" id="CHEBI:29108"/>
        <label>1</label>
    </ligand>
</feature>
<dbReference type="Gene3D" id="1.10.520.10">
    <property type="match status" value="2"/>
</dbReference>
<feature type="binding site" description="axial binding residue" evidence="16">
    <location>
        <position position="276"/>
    </location>
    <ligand>
        <name>heme b</name>
        <dbReference type="ChEBI" id="CHEBI:60344"/>
    </ligand>
    <ligandPart>
        <name>Fe</name>
        <dbReference type="ChEBI" id="CHEBI:18248"/>
    </ligandPart>
</feature>
<evidence type="ECO:0000256" key="9">
    <source>
        <dbReference type="ARBA" id="ARBA00023002"/>
    </source>
</evidence>
<comment type="cofactor">
    <cofactor evidence="16 19">
        <name>heme b</name>
        <dbReference type="ChEBI" id="CHEBI:60344"/>
    </cofactor>
    <text evidence="16 19">Binds 1 heme b (iron(II)-protoporphyrin IX) group per subunit.</text>
</comment>
<feature type="disulfide bond" evidence="18">
    <location>
        <begin position="139"/>
        <end position="408"/>
    </location>
</feature>
<feature type="domain" description="Plant heme peroxidase family profile" evidence="21">
    <location>
        <begin position="40"/>
        <end position="412"/>
    </location>
</feature>
<evidence type="ECO:0000256" key="20">
    <source>
        <dbReference type="SAM" id="SignalP"/>
    </source>
</evidence>
<dbReference type="GO" id="GO:0006979">
    <property type="term" value="P:response to oxidative stress"/>
    <property type="evidence" value="ECO:0007669"/>
    <property type="project" value="UniProtKB-UniRule"/>
</dbReference>
<dbReference type="CDD" id="cd00693">
    <property type="entry name" value="secretory_peroxidase"/>
    <property type="match status" value="1"/>
</dbReference>
<reference evidence="22" key="1">
    <citation type="submission" date="2020-05" db="EMBL/GenBank/DDBJ databases">
        <title>WGS assembly of Panicum virgatum.</title>
        <authorList>
            <person name="Lovell J.T."/>
            <person name="Jenkins J."/>
            <person name="Shu S."/>
            <person name="Juenger T.E."/>
            <person name="Schmutz J."/>
        </authorList>
    </citation>
    <scope>NUCLEOTIDE SEQUENCE</scope>
    <source>
        <strain evidence="22">AP13</strain>
    </source>
</reference>
<feature type="active site" description="Proton acceptor" evidence="14">
    <location>
        <position position="82"/>
    </location>
</feature>
<keyword evidence="13 19" id="KW-0376">Hydrogen peroxide</keyword>
<comment type="caution">
    <text evidence="22">The sequence shown here is derived from an EMBL/GenBank/DDBJ whole genome shotgun (WGS) entry which is preliminary data.</text>
</comment>
<evidence type="ECO:0000259" key="21">
    <source>
        <dbReference type="PROSITE" id="PS50873"/>
    </source>
</evidence>
<dbReference type="GO" id="GO:0005576">
    <property type="term" value="C:extracellular region"/>
    <property type="evidence" value="ECO:0007669"/>
    <property type="project" value="UniProtKB-SubCell"/>
</dbReference>
<evidence type="ECO:0000256" key="5">
    <source>
        <dbReference type="ARBA" id="ARBA00022559"/>
    </source>
</evidence>
<keyword evidence="6 19" id="KW-0349">Heme</keyword>
<evidence type="ECO:0000256" key="14">
    <source>
        <dbReference type="PIRSR" id="PIRSR600823-1"/>
    </source>
</evidence>
<dbReference type="Proteomes" id="UP000823388">
    <property type="component" value="Chromosome 3N"/>
</dbReference>
<dbReference type="EC" id="1.11.1.7" evidence="4 19"/>
<keyword evidence="11 18" id="KW-1015">Disulfide bond</keyword>
<feature type="signal peptide" evidence="20">
    <location>
        <begin position="1"/>
        <end position="38"/>
    </location>
</feature>
<dbReference type="GO" id="GO:0020037">
    <property type="term" value="F:heme binding"/>
    <property type="evidence" value="ECO:0007669"/>
    <property type="project" value="UniProtKB-UniRule"/>
</dbReference>
<dbReference type="EMBL" id="CM029042">
    <property type="protein sequence ID" value="KAG2621166.1"/>
    <property type="molecule type" value="Genomic_DNA"/>
</dbReference>
<keyword evidence="7 16" id="KW-0479">Metal-binding</keyword>
<comment type="catalytic activity">
    <reaction evidence="1 19">
        <text>2 a phenolic donor + H2O2 = 2 a phenolic radical donor + 2 H2O</text>
        <dbReference type="Rhea" id="RHEA:56136"/>
        <dbReference type="ChEBI" id="CHEBI:15377"/>
        <dbReference type="ChEBI" id="CHEBI:16240"/>
        <dbReference type="ChEBI" id="CHEBI:139520"/>
        <dbReference type="ChEBI" id="CHEBI:139521"/>
        <dbReference type="EC" id="1.11.1.7"/>
    </reaction>
</comment>
<keyword evidence="5 19" id="KW-0575">Peroxidase</keyword>
<evidence type="ECO:0000256" key="12">
    <source>
        <dbReference type="ARBA" id="ARBA00023283"/>
    </source>
</evidence>
<dbReference type="Gene3D" id="1.10.420.10">
    <property type="entry name" value="Peroxidase, domain 2"/>
    <property type="match status" value="2"/>
</dbReference>
<evidence type="ECO:0000256" key="15">
    <source>
        <dbReference type="PIRSR" id="PIRSR600823-2"/>
    </source>
</evidence>
<proteinExistence type="inferred from homology"/>
<keyword evidence="10 16" id="KW-0408">Iron</keyword>
<feature type="binding site" evidence="16">
    <location>
        <position position="83"/>
    </location>
    <ligand>
        <name>Ca(2+)</name>
        <dbReference type="ChEBI" id="CHEBI:29108"/>
        <label>1</label>
    </ligand>
</feature>
<keyword evidence="9 19" id="KW-0560">Oxidoreductase</keyword>
<evidence type="ECO:0000256" key="18">
    <source>
        <dbReference type="PIRSR" id="PIRSR600823-5"/>
    </source>
</evidence>
<accession>A0A8T0UJA6</accession>
<dbReference type="PRINTS" id="PR00461">
    <property type="entry name" value="PLPEROXIDASE"/>
</dbReference>
<dbReference type="GO" id="GO:0140825">
    <property type="term" value="F:lactoperoxidase activity"/>
    <property type="evidence" value="ECO:0007669"/>
    <property type="project" value="UniProtKB-EC"/>
</dbReference>
<dbReference type="FunFam" id="1.10.420.10:FF:000001">
    <property type="entry name" value="Peroxidase"/>
    <property type="match status" value="1"/>
</dbReference>
<dbReference type="InterPro" id="IPR002016">
    <property type="entry name" value="Haem_peroxidase"/>
</dbReference>
<comment type="subcellular location">
    <subcellularLocation>
        <location evidence="3 19">Secreted</location>
    </subcellularLocation>
</comment>
<feature type="binding site" evidence="16">
    <location>
        <position position="277"/>
    </location>
    <ligand>
        <name>Ca(2+)</name>
        <dbReference type="ChEBI" id="CHEBI:29108"/>
        <label>2</label>
    </ligand>
</feature>
<feature type="disulfide bond" evidence="18">
    <location>
        <begin position="283"/>
        <end position="318"/>
    </location>
</feature>
<feature type="binding site" evidence="16">
    <location>
        <position position="333"/>
    </location>
    <ligand>
        <name>Ca(2+)</name>
        <dbReference type="ChEBI" id="CHEBI:29108"/>
        <label>2</label>
    </ligand>
</feature>
<evidence type="ECO:0000256" key="4">
    <source>
        <dbReference type="ARBA" id="ARBA00012313"/>
    </source>
</evidence>
<feature type="binding site" evidence="16">
    <location>
        <position position="88"/>
    </location>
    <ligand>
        <name>Ca(2+)</name>
        <dbReference type="ChEBI" id="CHEBI:29108"/>
        <label>1</label>
    </ligand>
</feature>
<evidence type="ECO:0000256" key="19">
    <source>
        <dbReference type="RuleBase" id="RU362060"/>
    </source>
</evidence>
<feature type="binding site" evidence="16">
    <location>
        <position position="86"/>
    </location>
    <ligand>
        <name>Ca(2+)</name>
        <dbReference type="ChEBI" id="CHEBI:29108"/>
        <label>1</label>
    </ligand>
</feature>
<dbReference type="InterPro" id="IPR010255">
    <property type="entry name" value="Haem_peroxidase_sf"/>
</dbReference>
<evidence type="ECO:0000256" key="13">
    <source>
        <dbReference type="ARBA" id="ARBA00023324"/>
    </source>
</evidence>
<evidence type="ECO:0000256" key="11">
    <source>
        <dbReference type="ARBA" id="ARBA00023157"/>
    </source>
</evidence>
<dbReference type="PANTHER" id="PTHR31235">
    <property type="entry name" value="PEROXIDASE 25-RELATED"/>
    <property type="match status" value="1"/>
</dbReference>
<evidence type="ECO:0000256" key="16">
    <source>
        <dbReference type="PIRSR" id="PIRSR600823-3"/>
    </source>
</evidence>
<gene>
    <name evidence="22" type="ORF">PVAP13_3NG190800</name>
</gene>
<evidence type="ECO:0000256" key="8">
    <source>
        <dbReference type="ARBA" id="ARBA00022837"/>
    </source>
</evidence>
<feature type="disulfide bond" evidence="18">
    <location>
        <begin position="84"/>
        <end position="89"/>
    </location>
</feature>
<organism evidence="22 23">
    <name type="scientific">Panicum virgatum</name>
    <name type="common">Blackwell switchgrass</name>
    <dbReference type="NCBI Taxonomy" id="38727"/>
    <lineage>
        <taxon>Eukaryota</taxon>
        <taxon>Viridiplantae</taxon>
        <taxon>Streptophyta</taxon>
        <taxon>Embryophyta</taxon>
        <taxon>Tracheophyta</taxon>
        <taxon>Spermatophyta</taxon>
        <taxon>Magnoliopsida</taxon>
        <taxon>Liliopsida</taxon>
        <taxon>Poales</taxon>
        <taxon>Poaceae</taxon>
        <taxon>PACMAD clade</taxon>
        <taxon>Panicoideae</taxon>
        <taxon>Panicodae</taxon>
        <taxon>Paniceae</taxon>
        <taxon>Panicinae</taxon>
        <taxon>Panicum</taxon>
        <taxon>Panicum sect. Hiantes</taxon>
    </lineage>
</organism>
<keyword evidence="20" id="KW-0732">Signal</keyword>
<feature type="binding site" evidence="15">
    <location>
        <position position="182"/>
    </location>
    <ligand>
        <name>substrate</name>
    </ligand>
</feature>
<evidence type="ECO:0000313" key="23">
    <source>
        <dbReference type="Proteomes" id="UP000823388"/>
    </source>
</evidence>
<protein>
    <recommendedName>
        <fullName evidence="4 19">Peroxidase</fullName>
        <ecNumber evidence="4 19">1.11.1.7</ecNumber>
    </recommendedName>
</protein>
<feature type="site" description="Transition state stabilizer" evidence="17">
    <location>
        <position position="78"/>
    </location>
</feature>
<feature type="binding site" evidence="16">
    <location>
        <position position="341"/>
    </location>
    <ligand>
        <name>Ca(2+)</name>
        <dbReference type="ChEBI" id="CHEBI:29108"/>
        <label>2</label>
    </ligand>
</feature>
<dbReference type="InterPro" id="IPR000823">
    <property type="entry name" value="Peroxidase_pln"/>
</dbReference>
<evidence type="ECO:0000256" key="17">
    <source>
        <dbReference type="PIRSR" id="PIRSR600823-4"/>
    </source>
</evidence>
<evidence type="ECO:0000313" key="22">
    <source>
        <dbReference type="EMBL" id="KAG2621166.1"/>
    </source>
</evidence>
<keyword evidence="8 16" id="KW-0106">Calcium</keyword>
<feature type="binding site" evidence="16">
    <location>
        <position position="107"/>
    </location>
    <ligand>
        <name>Ca(2+)</name>
        <dbReference type="ChEBI" id="CHEBI:29108"/>
        <label>1</label>
    </ligand>
</feature>
<evidence type="ECO:0000256" key="3">
    <source>
        <dbReference type="ARBA" id="ARBA00004613"/>
    </source>
</evidence>
<comment type="function">
    <text evidence="2">Removal of H(2)O(2), oxidation of toxic reductants, biosynthesis and degradation of lignin, suberization, auxin catabolism, response to environmental stresses such as wounding, pathogen attack and oxidative stress. These functions might be dependent on each isozyme/isoform in each plant tissue.</text>
</comment>
<feature type="disulfide bond" evidence="18">
    <location>
        <begin position="50"/>
        <end position="133"/>
    </location>
</feature>
<comment type="cofactor">
    <cofactor evidence="16 19">
        <name>Ca(2+)</name>
        <dbReference type="ChEBI" id="CHEBI:29108"/>
    </cofactor>
    <text evidence="16 19">Binds 2 calcium ions per subunit.</text>
</comment>
<dbReference type="GO" id="GO:0042744">
    <property type="term" value="P:hydrogen peroxide catabolic process"/>
    <property type="evidence" value="ECO:0007669"/>
    <property type="project" value="UniProtKB-KW"/>
</dbReference>
<dbReference type="InterPro" id="IPR033905">
    <property type="entry name" value="Secretory_peroxidase"/>
</dbReference>
<feature type="chain" id="PRO_5035798246" description="Peroxidase" evidence="20">
    <location>
        <begin position="39"/>
        <end position="414"/>
    </location>
</feature>
<dbReference type="SUPFAM" id="SSF48113">
    <property type="entry name" value="Heme-dependent peroxidases"/>
    <property type="match status" value="2"/>
</dbReference>
<dbReference type="PROSITE" id="PS50873">
    <property type="entry name" value="PEROXIDASE_4"/>
    <property type="match status" value="1"/>
</dbReference>
<name>A0A8T0UJA6_PANVG</name>
<dbReference type="Pfam" id="PF00141">
    <property type="entry name" value="peroxidase"/>
    <property type="match status" value="2"/>
</dbReference>
<feature type="binding site" evidence="16">
    <location>
        <position position="92"/>
    </location>
    <ligand>
        <name>Ca(2+)</name>
        <dbReference type="ChEBI" id="CHEBI:29108"/>
        <label>1</label>
    </ligand>
</feature>
<keyword evidence="19" id="KW-0964">Secreted</keyword>
<evidence type="ECO:0000256" key="6">
    <source>
        <dbReference type="ARBA" id="ARBA00022617"/>
    </source>
</evidence>
<sequence>MARCCSGMTSPTSSSVPPALLVAATLLLLLAGGCHVHGAPLKAHFYRRSCPAAEAVVRDIVLASVAADPAALPAKLLRLFFHDCFVRGCDASVLIDSTPGSGSAAAEKDAAPNASLGGFDVIDTAKAVLEAVCPGTVSCADIVALAARDAVSFQFGRDLWDVQLGRRDGVVSRASEARASIPSPSGNFTALEANFAAKGLDVKDLVILSAGVTKQSPGIAIVLMLGRAWRSSVVGLRETAAEPPIPELSVCFNHHTCIPAVVAWLEISLSKSAGAHTIGVAHCNTFAARLSGGSGPNSAASADPALNAAYAAELRARCGPAAASNNATAVPMDPGSPARFDAHYFVNLKLGRGLFASDAALLADRRAAGMIHGLTRQEHFLREFGNAVRKMGRVGVLTGEHGEIRRHCRAVNSR</sequence>
<keyword evidence="12" id="KW-0873">Pyrrolidone carboxylic acid</keyword>
<evidence type="ECO:0000256" key="7">
    <source>
        <dbReference type="ARBA" id="ARBA00022723"/>
    </source>
</evidence>
<comment type="similarity">
    <text evidence="19">Belongs to the peroxidase family. Classical plant (class III) peroxidase subfamily.</text>
</comment>
<dbReference type="AlphaFoldDB" id="A0A8T0UJA6"/>
<dbReference type="PROSITE" id="PS51257">
    <property type="entry name" value="PROKAR_LIPOPROTEIN"/>
    <property type="match status" value="1"/>
</dbReference>
<evidence type="ECO:0000256" key="1">
    <source>
        <dbReference type="ARBA" id="ARBA00000189"/>
    </source>
</evidence>
<dbReference type="PRINTS" id="PR00458">
    <property type="entry name" value="PEROXIDASE"/>
</dbReference>
<keyword evidence="23" id="KW-1185">Reference proteome</keyword>
<evidence type="ECO:0000256" key="10">
    <source>
        <dbReference type="ARBA" id="ARBA00023004"/>
    </source>
</evidence>
<evidence type="ECO:0000256" key="2">
    <source>
        <dbReference type="ARBA" id="ARBA00002322"/>
    </source>
</evidence>
<dbReference type="GO" id="GO:0046872">
    <property type="term" value="F:metal ion binding"/>
    <property type="evidence" value="ECO:0007669"/>
    <property type="project" value="UniProtKB-UniRule"/>
</dbReference>
<dbReference type="FunFam" id="1.10.520.10:FF:000008">
    <property type="entry name" value="Peroxidase"/>
    <property type="match status" value="1"/>
</dbReference>